<keyword evidence="1" id="KW-1133">Transmembrane helix</keyword>
<keyword evidence="1" id="KW-0812">Transmembrane</keyword>
<dbReference type="STRING" id="136273.GY22_05245"/>
<evidence type="ECO:0000256" key="1">
    <source>
        <dbReference type="SAM" id="Phobius"/>
    </source>
</evidence>
<organism evidence="2 3">
    <name type="scientific">Kocuria rosea subsp. polaris</name>
    <dbReference type="NCBI Taxonomy" id="136273"/>
    <lineage>
        <taxon>Bacteria</taxon>
        <taxon>Bacillati</taxon>
        <taxon>Actinomycetota</taxon>
        <taxon>Actinomycetes</taxon>
        <taxon>Micrococcales</taxon>
        <taxon>Micrococcaceae</taxon>
        <taxon>Kocuria</taxon>
    </lineage>
</organism>
<accession>A0A0W8IMF3</accession>
<feature type="transmembrane region" description="Helical" evidence="1">
    <location>
        <begin position="50"/>
        <end position="70"/>
    </location>
</feature>
<dbReference type="Proteomes" id="UP000053512">
    <property type="component" value="Unassembled WGS sequence"/>
</dbReference>
<evidence type="ECO:0008006" key="4">
    <source>
        <dbReference type="Google" id="ProtNLM"/>
    </source>
</evidence>
<proteinExistence type="predicted"/>
<sequence>MRRGFAAARVLAGLALLAAVAGRLQAYLRFWIERGDQALAVDVANFFSYFTIQTSLFHAVVFGIGAWFLLARQGAEPGRFAALRAAATTYTVTTGVVYNALLRSLPQEVGLEQPWANEVLHTIVPAYALLDWLFAPGRSRVRWRTVAGIVVYPVLWAVYTLVRAPWVLDEGTGNPWWYPYPFLDPNEAAGGYGAVAVWIAVLAVAITATAAVLVGVSRRGAPAADGHEDDGGGRRR</sequence>
<comment type="caution">
    <text evidence="2">The sequence shown here is derived from an EMBL/GenBank/DDBJ whole genome shotgun (WGS) entry which is preliminary data.</text>
</comment>
<evidence type="ECO:0000313" key="3">
    <source>
        <dbReference type="Proteomes" id="UP000053512"/>
    </source>
</evidence>
<keyword evidence="1" id="KW-0472">Membrane</keyword>
<feature type="transmembrane region" description="Helical" evidence="1">
    <location>
        <begin position="146"/>
        <end position="168"/>
    </location>
</feature>
<feature type="transmembrane region" description="Helical" evidence="1">
    <location>
        <begin position="188"/>
        <end position="214"/>
    </location>
</feature>
<dbReference type="AlphaFoldDB" id="A0A0W8IMF3"/>
<evidence type="ECO:0000313" key="2">
    <source>
        <dbReference type="EMBL" id="KUG61442.1"/>
    </source>
</evidence>
<name>A0A0W8IMF3_KOCRO</name>
<dbReference type="InterPro" id="IPR049713">
    <property type="entry name" value="Pr6Pr-like"/>
</dbReference>
<dbReference type="RefSeq" id="WP_058872858.1">
    <property type="nucleotide sequence ID" value="NZ_LQBK01000004.1"/>
</dbReference>
<gene>
    <name evidence="2" type="ORF">AVL61_00470</name>
</gene>
<dbReference type="NCBIfam" id="NF038065">
    <property type="entry name" value="Pr6Pr"/>
    <property type="match status" value="1"/>
</dbReference>
<reference evidence="3" key="1">
    <citation type="submission" date="2015-12" db="EMBL/GenBank/DDBJ databases">
        <authorList>
            <person name="Nair G.R."/>
            <person name="Kaur G."/>
            <person name="Mayilraj S."/>
        </authorList>
    </citation>
    <scope>NUCLEOTIDE SEQUENCE [LARGE SCALE GENOMIC DNA]</scope>
    <source>
        <strain evidence="3">CD08_4</strain>
    </source>
</reference>
<dbReference type="OrthoDB" id="9809977at2"/>
<protein>
    <recommendedName>
        <fullName evidence="4">Integral membrane protein</fullName>
    </recommendedName>
</protein>
<dbReference type="EMBL" id="LQBK01000004">
    <property type="protein sequence ID" value="KUG61442.1"/>
    <property type="molecule type" value="Genomic_DNA"/>
</dbReference>